<gene>
    <name evidence="2" type="ORF">Tci_882631</name>
</gene>
<protein>
    <submittedName>
        <fullName evidence="2">Retrotransposon-related protein</fullName>
    </submittedName>
</protein>
<organism evidence="2">
    <name type="scientific">Tanacetum cinerariifolium</name>
    <name type="common">Dalmatian daisy</name>
    <name type="synonym">Chrysanthemum cinerariifolium</name>
    <dbReference type="NCBI Taxonomy" id="118510"/>
    <lineage>
        <taxon>Eukaryota</taxon>
        <taxon>Viridiplantae</taxon>
        <taxon>Streptophyta</taxon>
        <taxon>Embryophyta</taxon>
        <taxon>Tracheophyta</taxon>
        <taxon>Spermatophyta</taxon>
        <taxon>Magnoliopsida</taxon>
        <taxon>eudicotyledons</taxon>
        <taxon>Gunneridae</taxon>
        <taxon>Pentapetalae</taxon>
        <taxon>asterids</taxon>
        <taxon>campanulids</taxon>
        <taxon>Asterales</taxon>
        <taxon>Asteraceae</taxon>
        <taxon>Asteroideae</taxon>
        <taxon>Anthemideae</taxon>
        <taxon>Anthemidinae</taxon>
        <taxon>Tanacetum</taxon>
    </lineage>
</organism>
<evidence type="ECO:0000313" key="2">
    <source>
        <dbReference type="EMBL" id="GFD10662.1"/>
    </source>
</evidence>
<reference evidence="2" key="1">
    <citation type="journal article" date="2019" name="Sci. Rep.">
        <title>Draft genome of Tanacetum cinerariifolium, the natural source of mosquito coil.</title>
        <authorList>
            <person name="Yamashiro T."/>
            <person name="Shiraishi A."/>
            <person name="Satake H."/>
            <person name="Nakayama K."/>
        </authorList>
    </citation>
    <scope>NUCLEOTIDE SEQUENCE</scope>
</reference>
<name>A0A699TJ02_TANCI</name>
<feature type="region of interest" description="Disordered" evidence="1">
    <location>
        <begin position="1"/>
        <end position="104"/>
    </location>
</feature>
<feature type="compositionally biased region" description="Acidic residues" evidence="1">
    <location>
        <begin position="25"/>
        <end position="37"/>
    </location>
</feature>
<dbReference type="AlphaFoldDB" id="A0A699TJ02"/>
<comment type="caution">
    <text evidence="2">The sequence shown here is derived from an EMBL/GenBank/DDBJ whole genome shotgun (WGS) entry which is preliminary data.</text>
</comment>
<proteinExistence type="predicted"/>
<feature type="non-terminal residue" evidence="2">
    <location>
        <position position="1"/>
    </location>
</feature>
<accession>A0A699TJ02</accession>
<feature type="compositionally biased region" description="Polar residues" evidence="1">
    <location>
        <begin position="44"/>
        <end position="71"/>
    </location>
</feature>
<sequence>KDVVFEEEKDWPWNQGSVAAKSDLNWEDDDHESDDSSEPGNIGSDGSNDVNVGASNSEQVNSSQRSPQAGSGTTGEGRKRATKTPAWLNDYVSGEGLSSDDDSGENVVMFSSISDPKNYEEASQEECWKLAME</sequence>
<dbReference type="EMBL" id="BKCJ011253788">
    <property type="protein sequence ID" value="GFD10662.1"/>
    <property type="molecule type" value="Genomic_DNA"/>
</dbReference>
<evidence type="ECO:0000256" key="1">
    <source>
        <dbReference type="SAM" id="MobiDB-lite"/>
    </source>
</evidence>